<gene>
    <name evidence="1" type="ORF">BRO54_2968</name>
</gene>
<organism evidence="1 2">
    <name type="scientific">Geobacillus proteiniphilus</name>
    <dbReference type="NCBI Taxonomy" id="860353"/>
    <lineage>
        <taxon>Bacteria</taxon>
        <taxon>Bacillati</taxon>
        <taxon>Bacillota</taxon>
        <taxon>Bacilli</taxon>
        <taxon>Bacillales</taxon>
        <taxon>Anoxybacillaceae</taxon>
        <taxon>Geobacillus</taxon>
    </lineage>
</organism>
<dbReference type="AlphaFoldDB" id="A0A1Q5SRT7"/>
<reference evidence="2" key="2">
    <citation type="submission" date="2017-01" db="EMBL/GenBank/DDBJ databases">
        <title>Genome sequencing and annotation of Geobacillus sp. 1017, a Hydrocarbon-Oxidizing Thermophilic Bacterium Isolated from a Heavy Oil Reservoir (China).</title>
        <authorList>
            <person name="Kadnikov V.V."/>
            <person name="Mardanov A.V."/>
            <person name="Poltaraus A.B."/>
            <person name="Sokolova D.S."/>
            <person name="Semenova E.M."/>
            <person name="Ravin N.V."/>
            <person name="Tourova T.P."/>
            <person name="Nazina T.N."/>
        </authorList>
    </citation>
    <scope>NUCLEOTIDE SEQUENCE [LARGE SCALE GENOMIC DNA]</scope>
    <source>
        <strain evidence="2">1017</strain>
    </source>
</reference>
<dbReference type="EMBL" id="MQMG01000044">
    <property type="protein sequence ID" value="OKO90708.1"/>
    <property type="molecule type" value="Genomic_DNA"/>
</dbReference>
<evidence type="ECO:0000313" key="2">
    <source>
        <dbReference type="Proteomes" id="UP000186030"/>
    </source>
</evidence>
<name>A0A1Q5SRT7_9BACL</name>
<accession>A0A1Q5SRT7</accession>
<protein>
    <submittedName>
        <fullName evidence="1">Uncharacterized protein</fullName>
    </submittedName>
</protein>
<dbReference type="Proteomes" id="UP000186030">
    <property type="component" value="Unassembled WGS sequence"/>
</dbReference>
<proteinExistence type="predicted"/>
<reference evidence="1 2" key="1">
    <citation type="submission" date="2016-11" db="EMBL/GenBank/DDBJ databases">
        <authorList>
            <person name="Kadnikov V."/>
            <person name="Nazina T."/>
        </authorList>
    </citation>
    <scope>NUCLEOTIDE SEQUENCE [LARGE SCALE GENOMIC DNA]</scope>
    <source>
        <strain evidence="1 2">1017</strain>
    </source>
</reference>
<sequence length="65" mass="7757">MESIERHYKWRKKEKKSLHNQSGDARTEVQFHFTPCPRLYPTRTQAELINQTIGFLQEGLRLLSL</sequence>
<evidence type="ECO:0000313" key="1">
    <source>
        <dbReference type="EMBL" id="OKO90708.1"/>
    </source>
</evidence>
<comment type="caution">
    <text evidence="1">The sequence shown here is derived from an EMBL/GenBank/DDBJ whole genome shotgun (WGS) entry which is preliminary data.</text>
</comment>